<sequence>MTQGVSHTIAVAEILRAVTRAPAQEEQSMPLRNIITKEHPHTRQKLCQKAKVAQKDTRGQGQKSKGQALRMTIYPSHGTRMPSHVKTYDKSEDPEDHLKIFQAAAKVERWAMPTWCHMFNSTLTGSARVWFDDLPPESADSYDDL</sequence>
<keyword evidence="2" id="KW-0548">Nucleotidyltransferase</keyword>
<dbReference type="PANTHER" id="PTHR33223">
    <property type="entry name" value="CCHC-TYPE DOMAIN-CONTAINING PROTEIN"/>
    <property type="match status" value="1"/>
</dbReference>
<organism evidence="2">
    <name type="scientific">Tanacetum cinerariifolium</name>
    <name type="common">Dalmatian daisy</name>
    <name type="synonym">Chrysanthemum cinerariifolium</name>
    <dbReference type="NCBI Taxonomy" id="118510"/>
    <lineage>
        <taxon>Eukaryota</taxon>
        <taxon>Viridiplantae</taxon>
        <taxon>Streptophyta</taxon>
        <taxon>Embryophyta</taxon>
        <taxon>Tracheophyta</taxon>
        <taxon>Spermatophyta</taxon>
        <taxon>Magnoliopsida</taxon>
        <taxon>eudicotyledons</taxon>
        <taxon>Gunneridae</taxon>
        <taxon>Pentapetalae</taxon>
        <taxon>asterids</taxon>
        <taxon>campanulids</taxon>
        <taxon>Asterales</taxon>
        <taxon>Asteraceae</taxon>
        <taxon>Asteroideae</taxon>
        <taxon>Anthemideae</taxon>
        <taxon>Anthemidinae</taxon>
        <taxon>Tanacetum</taxon>
    </lineage>
</organism>
<keyword evidence="2" id="KW-0808">Transferase</keyword>
<dbReference type="PANTHER" id="PTHR33223:SF11">
    <property type="entry name" value="ELEMENT PROTEIN, PUTATIVE-RELATED"/>
    <property type="match status" value="1"/>
</dbReference>
<keyword evidence="2" id="KW-0695">RNA-directed DNA polymerase</keyword>
<reference evidence="2" key="1">
    <citation type="journal article" date="2019" name="Sci. Rep.">
        <title>Draft genome of Tanacetum cinerariifolium, the natural source of mosquito coil.</title>
        <authorList>
            <person name="Yamashiro T."/>
            <person name="Shiraishi A."/>
            <person name="Satake H."/>
            <person name="Nakayama K."/>
        </authorList>
    </citation>
    <scope>NUCLEOTIDE SEQUENCE</scope>
</reference>
<dbReference type="AlphaFoldDB" id="A0A699T213"/>
<dbReference type="EMBL" id="BKCJ011203147">
    <property type="protein sequence ID" value="GFD03181.1"/>
    <property type="molecule type" value="Genomic_DNA"/>
</dbReference>
<dbReference type="GO" id="GO:0003964">
    <property type="term" value="F:RNA-directed DNA polymerase activity"/>
    <property type="evidence" value="ECO:0007669"/>
    <property type="project" value="UniProtKB-KW"/>
</dbReference>
<proteinExistence type="predicted"/>
<evidence type="ECO:0000256" key="1">
    <source>
        <dbReference type="SAM" id="MobiDB-lite"/>
    </source>
</evidence>
<comment type="caution">
    <text evidence="2">The sequence shown here is derived from an EMBL/GenBank/DDBJ whole genome shotgun (WGS) entry which is preliminary data.</text>
</comment>
<evidence type="ECO:0000313" key="2">
    <source>
        <dbReference type="EMBL" id="GFD03181.1"/>
    </source>
</evidence>
<gene>
    <name evidence="2" type="ORF">Tci_875150</name>
</gene>
<accession>A0A699T213</accession>
<name>A0A699T213_TANCI</name>
<feature type="region of interest" description="Disordered" evidence="1">
    <location>
        <begin position="49"/>
        <end position="93"/>
    </location>
</feature>
<protein>
    <submittedName>
        <fullName evidence="2">Reverse transcriptase domain-containing protein</fullName>
    </submittedName>
</protein>